<gene>
    <name evidence="2" type="ORF">GLP15_1856</name>
</gene>
<name>E1F2C7_GIAIA</name>
<dbReference type="Proteomes" id="UP000008974">
    <property type="component" value="Unassembled WGS sequence"/>
</dbReference>
<dbReference type="OrthoDB" id="10259212at2759"/>
<organism evidence="2 3">
    <name type="scientific">Giardia intestinalis (strain P15)</name>
    <name type="common">Giardia lamblia</name>
    <dbReference type="NCBI Taxonomy" id="658858"/>
    <lineage>
        <taxon>Eukaryota</taxon>
        <taxon>Metamonada</taxon>
        <taxon>Diplomonadida</taxon>
        <taxon>Hexamitidae</taxon>
        <taxon>Giardiinae</taxon>
        <taxon>Giardia</taxon>
    </lineage>
</organism>
<proteinExistence type="predicted"/>
<accession>E1F2C7</accession>
<evidence type="ECO:0000313" key="3">
    <source>
        <dbReference type="Proteomes" id="UP000008974"/>
    </source>
</evidence>
<sequence>MAAVSSAVNERCLHGQTPQEEHTDQLNFSESPTVFPRTDPISSSTTATTIAFSSQPLTSAIPACSQSLFFTPAPNLSSTLNCNSNATTSSPHLVFSKNKRAVSQFSITRALPLATASPEKPIAGAHSQSGGISLSIPVPPSKKTGSSLEVILRRKKRAQSTAYSKDGRGCQPLKGLSGGPHQAAERLQSLRIPYPSTDKQNQLQSSLAPVGLHYKLSIKATKFIADNTEHIDNKLLSKTITSVIARMFPAKVERITDCYTKLNQLSSGSKRLIENNLLNTRLFHAYYKLSLKDGIGNLVVPNNITTLEAYICFLEAHLCR</sequence>
<evidence type="ECO:0000313" key="2">
    <source>
        <dbReference type="EMBL" id="EFO63387.1"/>
    </source>
</evidence>
<feature type="region of interest" description="Disordered" evidence="1">
    <location>
        <begin position="121"/>
        <end position="182"/>
    </location>
</feature>
<dbReference type="OMA" id="RITDCYT"/>
<feature type="region of interest" description="Disordered" evidence="1">
    <location>
        <begin position="1"/>
        <end position="33"/>
    </location>
</feature>
<dbReference type="AlphaFoldDB" id="E1F2C7"/>
<evidence type="ECO:0000256" key="1">
    <source>
        <dbReference type="SAM" id="MobiDB-lite"/>
    </source>
</evidence>
<comment type="caution">
    <text evidence="2">The sequence shown here is derived from an EMBL/GenBank/DDBJ whole genome shotgun (WGS) entry which is preliminary data.</text>
</comment>
<reference evidence="2 3" key="1">
    <citation type="journal article" date="2010" name="BMC Genomics">
        <title>Genome analysis and comparative genomics of a Giardia intestinalis assemblage E isolate.</title>
        <authorList>
            <person name="Jerlstrom-Hultqvist J."/>
            <person name="Franzen O."/>
            <person name="Ankarklev J."/>
            <person name="Xu F."/>
            <person name="Nohynkova E."/>
            <person name="Andersson J.O."/>
            <person name="Svard S.G."/>
            <person name="Andersson B."/>
        </authorList>
    </citation>
    <scope>NUCLEOTIDE SEQUENCE [LARGE SCALE GENOMIC DNA]</scope>
    <source>
        <strain evidence="2 3">P15</strain>
    </source>
</reference>
<protein>
    <submittedName>
        <fullName evidence="2">Uncharacterized protein</fullName>
    </submittedName>
</protein>
<dbReference type="VEuPathDB" id="GiardiaDB:GLP15_1856"/>
<dbReference type="EMBL" id="ACVC01000133">
    <property type="protein sequence ID" value="EFO63387.1"/>
    <property type="molecule type" value="Genomic_DNA"/>
</dbReference>